<sequence length="40" mass="4509">MPKYKCQNCGAIFYGWGSERICKKCGGELEPVPENTTNKK</sequence>
<evidence type="ECO:0000313" key="1">
    <source>
        <dbReference type="EMBL" id="GAI17804.1"/>
    </source>
</evidence>
<gene>
    <name evidence="1" type="ORF">S06H3_09808</name>
</gene>
<name>X1NGK2_9ZZZZ</name>
<protein>
    <recommendedName>
        <fullName evidence="2">Rubredoxin-like domain-containing protein</fullName>
    </recommendedName>
</protein>
<evidence type="ECO:0008006" key="2">
    <source>
        <dbReference type="Google" id="ProtNLM"/>
    </source>
</evidence>
<accession>X1NGK2</accession>
<organism evidence="1">
    <name type="scientific">marine sediment metagenome</name>
    <dbReference type="NCBI Taxonomy" id="412755"/>
    <lineage>
        <taxon>unclassified sequences</taxon>
        <taxon>metagenomes</taxon>
        <taxon>ecological metagenomes</taxon>
    </lineage>
</organism>
<proteinExistence type="predicted"/>
<reference evidence="1" key="1">
    <citation type="journal article" date="2014" name="Front. Microbiol.">
        <title>High frequency of phylogenetically diverse reductive dehalogenase-homologous genes in deep subseafloor sedimentary metagenomes.</title>
        <authorList>
            <person name="Kawai M."/>
            <person name="Futagami T."/>
            <person name="Toyoda A."/>
            <person name="Takaki Y."/>
            <person name="Nishi S."/>
            <person name="Hori S."/>
            <person name="Arai W."/>
            <person name="Tsubouchi T."/>
            <person name="Morono Y."/>
            <person name="Uchiyama I."/>
            <person name="Ito T."/>
            <person name="Fujiyama A."/>
            <person name="Inagaki F."/>
            <person name="Takami H."/>
        </authorList>
    </citation>
    <scope>NUCLEOTIDE SEQUENCE</scope>
    <source>
        <strain evidence="1">Expedition CK06-06</strain>
    </source>
</reference>
<dbReference type="AlphaFoldDB" id="X1NGK2"/>
<comment type="caution">
    <text evidence="1">The sequence shown here is derived from an EMBL/GenBank/DDBJ whole genome shotgun (WGS) entry which is preliminary data.</text>
</comment>
<dbReference type="EMBL" id="BARV01004400">
    <property type="protein sequence ID" value="GAI17804.1"/>
    <property type="molecule type" value="Genomic_DNA"/>
</dbReference>